<dbReference type="Gene3D" id="3.40.50.300">
    <property type="entry name" value="P-loop containing nucleotide triphosphate hydrolases"/>
    <property type="match status" value="1"/>
</dbReference>
<name>A0A1G4IUJ0_9SACH</name>
<dbReference type="InterPro" id="IPR027417">
    <property type="entry name" value="P-loop_NTPase"/>
</dbReference>
<evidence type="ECO:0000259" key="1">
    <source>
        <dbReference type="Pfam" id="PF07728"/>
    </source>
</evidence>
<accession>A0A1G4IUJ0</accession>
<dbReference type="GO" id="GO:0016887">
    <property type="term" value="F:ATP hydrolysis activity"/>
    <property type="evidence" value="ECO:0007669"/>
    <property type="project" value="InterPro"/>
</dbReference>
<dbReference type="GO" id="GO:0005524">
    <property type="term" value="F:ATP binding"/>
    <property type="evidence" value="ECO:0007669"/>
    <property type="project" value="InterPro"/>
</dbReference>
<dbReference type="Proteomes" id="UP000191144">
    <property type="component" value="Chromosome B"/>
</dbReference>
<feature type="domain" description="ATPase dynein-related AAA" evidence="1">
    <location>
        <begin position="27"/>
        <end position="70"/>
    </location>
</feature>
<protein>
    <submittedName>
        <fullName evidence="2">LAME_0B02938g1_1</fullName>
    </submittedName>
</protein>
<dbReference type="EMBL" id="LT598478">
    <property type="protein sequence ID" value="SCU80394.1"/>
    <property type="molecule type" value="Genomic_DNA"/>
</dbReference>
<dbReference type="OrthoDB" id="6362633at2759"/>
<keyword evidence="3" id="KW-1185">Reference proteome</keyword>
<dbReference type="AlphaFoldDB" id="A0A1G4IUJ0"/>
<dbReference type="InterPro" id="IPR011704">
    <property type="entry name" value="ATPase_dyneun-rel_AAA"/>
</dbReference>
<evidence type="ECO:0000313" key="2">
    <source>
        <dbReference type="EMBL" id="SCU80394.1"/>
    </source>
</evidence>
<dbReference type="SUPFAM" id="SSF52540">
    <property type="entry name" value="P-loop containing nucleoside triphosphate hydrolases"/>
    <property type="match status" value="1"/>
</dbReference>
<organism evidence="2 3">
    <name type="scientific">Lachancea meyersii CBS 8951</name>
    <dbReference type="NCBI Taxonomy" id="1266667"/>
    <lineage>
        <taxon>Eukaryota</taxon>
        <taxon>Fungi</taxon>
        <taxon>Dikarya</taxon>
        <taxon>Ascomycota</taxon>
        <taxon>Saccharomycotina</taxon>
        <taxon>Saccharomycetes</taxon>
        <taxon>Saccharomycetales</taxon>
        <taxon>Saccharomycetaceae</taxon>
        <taxon>Lachancea</taxon>
    </lineage>
</organism>
<proteinExistence type="predicted"/>
<dbReference type="Pfam" id="PF07728">
    <property type="entry name" value="AAA_5"/>
    <property type="match status" value="1"/>
</dbReference>
<reference evidence="3" key="1">
    <citation type="submission" date="2016-03" db="EMBL/GenBank/DDBJ databases">
        <authorList>
            <person name="Devillers Hugo."/>
        </authorList>
    </citation>
    <scope>NUCLEOTIDE SEQUENCE [LARGE SCALE GENOMIC DNA]</scope>
</reference>
<gene>
    <name evidence="2" type="ORF">LAME_0B02938G</name>
</gene>
<evidence type="ECO:0000313" key="3">
    <source>
        <dbReference type="Proteomes" id="UP000191144"/>
    </source>
</evidence>
<dbReference type="PANTHER" id="PTHR10285">
    <property type="entry name" value="URIDINE KINASE"/>
    <property type="match status" value="1"/>
</dbReference>
<sequence>MLEAGILADKILDFLATKVDTNYRVAVIIVGPPGSGKTTISESVCKEINARYQQYLQCQQSLQPHLIESTETAIEVEKLCETIPFVNSVECSKIKNGCFDHVENLDYIPHRIKVDNDEHSTVVVGRGGFPNSVRLSSEKPQLNFKDNVGIAQVVPMDGFHLSRVHLDHFHDSAEAHARRGSPQTFDSNNYLQLSKILAKSCEFKPEFPSNVETRNGLFEKISASFSEKMPSIYVPGFDHALKDPVTDQHCINAFTRIIVLEGLYLLLNEENWKEVYPIFEETQAVLVWRLDLGIEQLEQRVANRHVASGLAPNYEAGVERFRMNDLINAIKIKEQSLNADDIEVLSSA</sequence>